<dbReference type="Pfam" id="PF02770">
    <property type="entry name" value="Acyl-CoA_dh_M"/>
    <property type="match status" value="1"/>
</dbReference>
<keyword evidence="3" id="KW-0285">Flavoprotein</keyword>
<evidence type="ECO:0000256" key="1">
    <source>
        <dbReference type="ARBA" id="ARBA00001974"/>
    </source>
</evidence>
<reference evidence="9 10" key="1">
    <citation type="submission" date="2017-05" db="EMBL/GenBank/DDBJ databases">
        <title>Complete and WGS of Bordetella genogroups.</title>
        <authorList>
            <person name="Spilker T."/>
            <person name="LiPuma J."/>
        </authorList>
    </citation>
    <scope>NUCLEOTIDE SEQUENCE [LARGE SCALE GENOMIC DNA]</scope>
    <source>
        <strain evidence="9 10">AU17610</strain>
    </source>
</reference>
<dbReference type="Gene3D" id="1.10.540.10">
    <property type="entry name" value="Acyl-CoA dehydrogenase/oxidase, N-terminal domain"/>
    <property type="match status" value="1"/>
</dbReference>
<keyword evidence="5" id="KW-0560">Oxidoreductase</keyword>
<dbReference type="RefSeq" id="WP_094828175.1">
    <property type="nucleotide sequence ID" value="NZ_NEVL01000004.1"/>
</dbReference>
<dbReference type="PANTHER" id="PTHR43884:SF20">
    <property type="entry name" value="ACYL-COA DEHYDROGENASE FADE28"/>
    <property type="match status" value="1"/>
</dbReference>
<comment type="similarity">
    <text evidence="2">Belongs to the acyl-CoA dehydrogenase family.</text>
</comment>
<feature type="domain" description="Acyl-CoA oxidase/dehydrogenase middle" evidence="7">
    <location>
        <begin position="126"/>
        <end position="210"/>
    </location>
</feature>
<dbReference type="Proteomes" id="UP000217005">
    <property type="component" value="Unassembled WGS sequence"/>
</dbReference>
<keyword evidence="4" id="KW-0274">FAD</keyword>
<protein>
    <recommendedName>
        <fullName evidence="11">Acyl-CoA dehydrogenase</fullName>
    </recommendedName>
</protein>
<dbReference type="CDD" id="cd00567">
    <property type="entry name" value="ACAD"/>
    <property type="match status" value="1"/>
</dbReference>
<dbReference type="InterPro" id="IPR037069">
    <property type="entry name" value="AcylCoA_DH/ox_N_sf"/>
</dbReference>
<dbReference type="EMBL" id="NEVL01000004">
    <property type="protein sequence ID" value="OZI33180.1"/>
    <property type="molecule type" value="Genomic_DNA"/>
</dbReference>
<evidence type="ECO:0008006" key="11">
    <source>
        <dbReference type="Google" id="ProtNLM"/>
    </source>
</evidence>
<comment type="cofactor">
    <cofactor evidence="1">
        <name>FAD</name>
        <dbReference type="ChEBI" id="CHEBI:57692"/>
    </cofactor>
</comment>
<evidence type="ECO:0000256" key="4">
    <source>
        <dbReference type="ARBA" id="ARBA00022827"/>
    </source>
</evidence>
<evidence type="ECO:0000256" key="2">
    <source>
        <dbReference type="ARBA" id="ARBA00009347"/>
    </source>
</evidence>
<organism evidence="9 10">
    <name type="scientific">Bordetella genomosp. 1</name>
    <dbReference type="NCBI Taxonomy" id="1395607"/>
    <lineage>
        <taxon>Bacteria</taxon>
        <taxon>Pseudomonadati</taxon>
        <taxon>Pseudomonadota</taxon>
        <taxon>Betaproteobacteria</taxon>
        <taxon>Burkholderiales</taxon>
        <taxon>Alcaligenaceae</taxon>
        <taxon>Bordetella</taxon>
    </lineage>
</organism>
<evidence type="ECO:0000256" key="3">
    <source>
        <dbReference type="ARBA" id="ARBA00022630"/>
    </source>
</evidence>
<gene>
    <name evidence="9" type="ORF">CEG14_20270</name>
</gene>
<dbReference type="GO" id="GO:0003995">
    <property type="term" value="F:acyl-CoA dehydrogenase activity"/>
    <property type="evidence" value="ECO:0007669"/>
    <property type="project" value="TreeGrafter"/>
</dbReference>
<dbReference type="SUPFAM" id="SSF47203">
    <property type="entry name" value="Acyl-CoA dehydrogenase C-terminal domain-like"/>
    <property type="match status" value="1"/>
</dbReference>
<sequence>MQRDLTEDQRLLDDAVARYVSQEYPAVGQPRGACDPTADPVDSAHWQAFAGMGLIGLGLPESAGGMGAGLTDVCVVMQRLGYAQVTEPYDISALLCGQLLALLPAADRAQALLAALAEGRAAPVLAHTEAHSDASLDDVRTLARRDGDGWVLDGAKCRIAHGAGAAHLLVTARTDDGVAVFLVDGAAQGLARRGQAGLDGRSYADLRFSGCQVPADACLGLAGQALAHAADLARIGLCAEAVGSMQALLDSTRGYLETRKQFGKPLIAFQALQHRLVDMLLLLEQSRSLMWRAASAAQAGDPSCARLASAAKYKCGQAGRHIGQQSIHLHGGMGMTQELGVGRHVKRLMAIDYTLGDAHHHLNRYQRLAPAATLQDLP</sequence>
<dbReference type="Pfam" id="PF02771">
    <property type="entry name" value="Acyl-CoA_dh_N"/>
    <property type="match status" value="1"/>
</dbReference>
<feature type="domain" description="Acyl-CoA dehydrogenase/oxidase N-terminal" evidence="8">
    <location>
        <begin position="6"/>
        <end position="119"/>
    </location>
</feature>
<proteinExistence type="inferred from homology"/>
<dbReference type="InterPro" id="IPR006091">
    <property type="entry name" value="Acyl-CoA_Oxase/DH_mid-dom"/>
</dbReference>
<comment type="caution">
    <text evidence="9">The sequence shown here is derived from an EMBL/GenBank/DDBJ whole genome shotgun (WGS) entry which is preliminary data.</text>
</comment>
<dbReference type="Gene3D" id="2.40.110.10">
    <property type="entry name" value="Butyryl-CoA Dehydrogenase, subunit A, domain 2"/>
    <property type="match status" value="1"/>
</dbReference>
<dbReference type="InterPro" id="IPR036250">
    <property type="entry name" value="AcylCo_DH-like_C"/>
</dbReference>
<evidence type="ECO:0000313" key="9">
    <source>
        <dbReference type="EMBL" id="OZI33180.1"/>
    </source>
</evidence>
<dbReference type="AlphaFoldDB" id="A0A261S8S2"/>
<evidence type="ECO:0000256" key="5">
    <source>
        <dbReference type="ARBA" id="ARBA00023002"/>
    </source>
</evidence>
<dbReference type="SUPFAM" id="SSF56645">
    <property type="entry name" value="Acyl-CoA dehydrogenase NM domain-like"/>
    <property type="match status" value="1"/>
</dbReference>
<dbReference type="GO" id="GO:0050660">
    <property type="term" value="F:flavin adenine dinucleotide binding"/>
    <property type="evidence" value="ECO:0007669"/>
    <property type="project" value="InterPro"/>
</dbReference>
<feature type="domain" description="Acyl-CoA dehydrogenase/oxidase C-terminal" evidence="6">
    <location>
        <begin position="230"/>
        <end position="356"/>
    </location>
</feature>
<dbReference type="InterPro" id="IPR013786">
    <property type="entry name" value="AcylCoA_DH/ox_N"/>
</dbReference>
<name>A0A261S8S2_9BORD</name>
<dbReference type="InterPro" id="IPR009100">
    <property type="entry name" value="AcylCoA_DH/oxidase_NM_dom_sf"/>
</dbReference>
<evidence type="ECO:0000259" key="6">
    <source>
        <dbReference type="Pfam" id="PF00441"/>
    </source>
</evidence>
<evidence type="ECO:0000259" key="7">
    <source>
        <dbReference type="Pfam" id="PF02770"/>
    </source>
</evidence>
<dbReference type="Gene3D" id="1.20.140.10">
    <property type="entry name" value="Butyryl-CoA Dehydrogenase, subunit A, domain 3"/>
    <property type="match status" value="1"/>
</dbReference>
<dbReference type="Pfam" id="PF00441">
    <property type="entry name" value="Acyl-CoA_dh_1"/>
    <property type="match status" value="1"/>
</dbReference>
<dbReference type="InterPro" id="IPR009075">
    <property type="entry name" value="AcylCo_DH/oxidase_C"/>
</dbReference>
<evidence type="ECO:0000313" key="10">
    <source>
        <dbReference type="Proteomes" id="UP000217005"/>
    </source>
</evidence>
<dbReference type="InterPro" id="IPR046373">
    <property type="entry name" value="Acyl-CoA_Oxase/DH_mid-dom_sf"/>
</dbReference>
<dbReference type="PANTHER" id="PTHR43884">
    <property type="entry name" value="ACYL-COA DEHYDROGENASE"/>
    <property type="match status" value="1"/>
</dbReference>
<evidence type="ECO:0000259" key="8">
    <source>
        <dbReference type="Pfam" id="PF02771"/>
    </source>
</evidence>
<accession>A0A261S8S2</accession>
<dbReference type="OrthoDB" id="9770681at2"/>